<accession>A0A841I4B8</accession>
<keyword evidence="4" id="KW-1185">Reference proteome</keyword>
<dbReference type="CDD" id="cd00882">
    <property type="entry name" value="Ras_like_GTPase"/>
    <property type="match status" value="1"/>
</dbReference>
<gene>
    <name evidence="3" type="ORF">HNR42_002180</name>
</gene>
<dbReference type="AlphaFoldDB" id="A0A841I4B8"/>
<dbReference type="RefSeq" id="WP_183987458.1">
    <property type="nucleotide sequence ID" value="NZ_JACHHG010000007.1"/>
</dbReference>
<evidence type="ECO:0008006" key="5">
    <source>
        <dbReference type="Google" id="ProtNLM"/>
    </source>
</evidence>
<dbReference type="InterPro" id="IPR052705">
    <property type="entry name" value="Gliding_Motility_GTPase"/>
</dbReference>
<dbReference type="SUPFAM" id="SSF52540">
    <property type="entry name" value="P-loop containing nucleoside triphosphate hydrolases"/>
    <property type="match status" value="1"/>
</dbReference>
<dbReference type="GO" id="GO:0003924">
    <property type="term" value="F:GTPase activity"/>
    <property type="evidence" value="ECO:0007669"/>
    <property type="project" value="InterPro"/>
</dbReference>
<organism evidence="3 4">
    <name type="scientific">Deinobacterium chartae</name>
    <dbReference type="NCBI Taxonomy" id="521158"/>
    <lineage>
        <taxon>Bacteria</taxon>
        <taxon>Thermotogati</taxon>
        <taxon>Deinococcota</taxon>
        <taxon>Deinococci</taxon>
        <taxon>Deinococcales</taxon>
        <taxon>Deinococcaceae</taxon>
        <taxon>Deinobacterium</taxon>
    </lineage>
</organism>
<keyword evidence="2" id="KW-0342">GTP-binding</keyword>
<dbReference type="InterPro" id="IPR027417">
    <property type="entry name" value="P-loop_NTPase"/>
</dbReference>
<dbReference type="InterPro" id="IPR006689">
    <property type="entry name" value="Small_GTPase_ARF/SAR"/>
</dbReference>
<dbReference type="GO" id="GO:0005525">
    <property type="term" value="F:GTP binding"/>
    <property type="evidence" value="ECO:0007669"/>
    <property type="project" value="UniProtKB-KW"/>
</dbReference>
<evidence type="ECO:0000313" key="3">
    <source>
        <dbReference type="EMBL" id="MBB6098745.1"/>
    </source>
</evidence>
<dbReference type="EMBL" id="JACHHG010000007">
    <property type="protein sequence ID" value="MBB6098745.1"/>
    <property type="molecule type" value="Genomic_DNA"/>
</dbReference>
<keyword evidence="1" id="KW-0547">Nucleotide-binding</keyword>
<dbReference type="PANTHER" id="PTHR42708:SF1">
    <property type="entry name" value="GLIDING MOTILITY PROTEIN MGLA"/>
    <property type="match status" value="1"/>
</dbReference>
<reference evidence="3 4" key="1">
    <citation type="submission" date="2020-08" db="EMBL/GenBank/DDBJ databases">
        <title>Genomic Encyclopedia of Type Strains, Phase IV (KMG-IV): sequencing the most valuable type-strain genomes for metagenomic binning, comparative biology and taxonomic classification.</title>
        <authorList>
            <person name="Goeker M."/>
        </authorList>
    </citation>
    <scope>NUCLEOTIDE SEQUENCE [LARGE SCALE GENOMIC DNA]</scope>
    <source>
        <strain evidence="3 4">DSM 21458</strain>
    </source>
</reference>
<protein>
    <recommendedName>
        <fullName evidence="5">Gliding-motility protein MglA</fullName>
    </recommendedName>
</protein>
<proteinExistence type="predicted"/>
<evidence type="ECO:0000313" key="4">
    <source>
        <dbReference type="Proteomes" id="UP000569951"/>
    </source>
</evidence>
<comment type="caution">
    <text evidence="3">The sequence shown here is derived from an EMBL/GenBank/DDBJ whole genome shotgun (WGS) entry which is preliminary data.</text>
</comment>
<dbReference type="Pfam" id="PF00025">
    <property type="entry name" value="Arf"/>
    <property type="match status" value="1"/>
</dbReference>
<dbReference type="Gene3D" id="3.40.50.300">
    <property type="entry name" value="P-loop containing nucleotide triphosphate hydrolases"/>
    <property type="match status" value="1"/>
</dbReference>
<name>A0A841I4B8_9DEIO</name>
<evidence type="ECO:0000256" key="1">
    <source>
        <dbReference type="ARBA" id="ARBA00022741"/>
    </source>
</evidence>
<sequence>MSTINFAAREINCKIVYYGPGMSGKTTNLKFIFGKVPENLRGDMVSLATEDERTLFFDFLPLDLGTVQGFKTRFHLYTVPGQVFYNASRKLILRGVDGIVFVADSAPNRLRANAESMRNLRENLKEYNLSLDDVPLVIQINKRDLPDALPVEMILQVIDPQGRFPYFESVADKGTGVFESLKAASKRVLEKLSQPK</sequence>
<evidence type="ECO:0000256" key="2">
    <source>
        <dbReference type="ARBA" id="ARBA00023134"/>
    </source>
</evidence>
<dbReference type="Proteomes" id="UP000569951">
    <property type="component" value="Unassembled WGS sequence"/>
</dbReference>
<dbReference type="PANTHER" id="PTHR42708">
    <property type="entry name" value="ATP/GTP-BINDING PROTEIN-RELATED"/>
    <property type="match status" value="1"/>
</dbReference>